<dbReference type="PANTHER" id="PTHR23028">
    <property type="entry name" value="ACETYLTRANSFERASE"/>
    <property type="match status" value="1"/>
</dbReference>
<feature type="transmembrane region" description="Helical" evidence="1">
    <location>
        <begin position="190"/>
        <end position="208"/>
    </location>
</feature>
<feature type="transmembrane region" description="Helical" evidence="1">
    <location>
        <begin position="220"/>
        <end position="238"/>
    </location>
</feature>
<dbReference type="AlphaFoldDB" id="A0A212PYY0"/>
<feature type="transmembrane region" description="Helical" evidence="1">
    <location>
        <begin position="42"/>
        <end position="60"/>
    </location>
</feature>
<dbReference type="EMBL" id="FYDG01000001">
    <property type="protein sequence ID" value="SNB52266.1"/>
    <property type="molecule type" value="Genomic_DNA"/>
</dbReference>
<protein>
    <submittedName>
        <fullName evidence="3">Peptidoglycan/LPS O-acetylase OafA/YrhL, contains acyltransferase and SGNH-hydrolase domains</fullName>
    </submittedName>
</protein>
<feature type="transmembrane region" description="Helical" evidence="1">
    <location>
        <begin position="141"/>
        <end position="159"/>
    </location>
</feature>
<keyword evidence="1" id="KW-0812">Transmembrane</keyword>
<dbReference type="Pfam" id="PF01757">
    <property type="entry name" value="Acyl_transf_3"/>
    <property type="match status" value="1"/>
</dbReference>
<proteinExistence type="predicted"/>
<dbReference type="GO" id="GO:0016747">
    <property type="term" value="F:acyltransferase activity, transferring groups other than amino-acyl groups"/>
    <property type="evidence" value="ECO:0007669"/>
    <property type="project" value="InterPro"/>
</dbReference>
<organism evidence="3 4">
    <name type="scientific">Rhodoblastus acidophilus</name>
    <name type="common">Rhodopseudomonas acidophila</name>
    <dbReference type="NCBI Taxonomy" id="1074"/>
    <lineage>
        <taxon>Bacteria</taxon>
        <taxon>Pseudomonadati</taxon>
        <taxon>Pseudomonadota</taxon>
        <taxon>Alphaproteobacteria</taxon>
        <taxon>Hyphomicrobiales</taxon>
        <taxon>Rhodoblastaceae</taxon>
        <taxon>Rhodoblastus</taxon>
    </lineage>
</organism>
<feature type="transmembrane region" description="Helical" evidence="1">
    <location>
        <begin position="111"/>
        <end position="129"/>
    </location>
</feature>
<feature type="transmembrane region" description="Helical" evidence="1">
    <location>
        <begin position="300"/>
        <end position="321"/>
    </location>
</feature>
<name>A0A212PYY0_RHOAC</name>
<dbReference type="Proteomes" id="UP000198418">
    <property type="component" value="Unassembled WGS sequence"/>
</dbReference>
<feature type="transmembrane region" description="Helical" evidence="1">
    <location>
        <begin position="80"/>
        <end position="99"/>
    </location>
</feature>
<evidence type="ECO:0000313" key="3">
    <source>
        <dbReference type="EMBL" id="SNB52266.1"/>
    </source>
</evidence>
<evidence type="ECO:0000259" key="2">
    <source>
        <dbReference type="Pfam" id="PF01757"/>
    </source>
</evidence>
<accession>A0A212PYY0</accession>
<keyword evidence="3" id="KW-0012">Acyltransferase</keyword>
<feature type="transmembrane region" description="Helical" evidence="1">
    <location>
        <begin position="166"/>
        <end position="184"/>
    </location>
</feature>
<feature type="domain" description="Acyltransferase 3" evidence="2">
    <location>
        <begin position="10"/>
        <end position="304"/>
    </location>
</feature>
<keyword evidence="1" id="KW-1133">Transmembrane helix</keyword>
<dbReference type="InterPro" id="IPR050879">
    <property type="entry name" value="Acyltransferase_3"/>
</dbReference>
<keyword evidence="1" id="KW-0472">Membrane</keyword>
<reference evidence="4" key="1">
    <citation type="submission" date="2017-06" db="EMBL/GenBank/DDBJ databases">
        <authorList>
            <person name="Varghese N."/>
            <person name="Submissions S."/>
        </authorList>
    </citation>
    <scope>NUCLEOTIDE SEQUENCE [LARGE SCALE GENOMIC DNA]</scope>
    <source>
        <strain evidence="4">DSM 137</strain>
    </source>
</reference>
<dbReference type="InterPro" id="IPR002656">
    <property type="entry name" value="Acyl_transf_3_dom"/>
</dbReference>
<keyword evidence="3" id="KW-0808">Transferase</keyword>
<dbReference type="GO" id="GO:0016787">
    <property type="term" value="F:hydrolase activity"/>
    <property type="evidence" value="ECO:0007669"/>
    <property type="project" value="UniProtKB-KW"/>
</dbReference>
<evidence type="ECO:0000256" key="1">
    <source>
        <dbReference type="SAM" id="Phobius"/>
    </source>
</evidence>
<gene>
    <name evidence="3" type="ORF">SAMN06265338_101218</name>
</gene>
<dbReference type="OrthoDB" id="9796461at2"/>
<feature type="transmembrane region" description="Helical" evidence="1">
    <location>
        <begin position="277"/>
        <end position="294"/>
    </location>
</feature>
<evidence type="ECO:0000313" key="4">
    <source>
        <dbReference type="Proteomes" id="UP000198418"/>
    </source>
</evidence>
<sequence length="356" mass="39639">MPPQIAPLTSLRFFAAILVVVHHAMDYSSAPIHLEMIRKGGVAVDFFFILSGYILTHVYAPRAYQREGFVRNFIVARFAKIYPIHIFTLLLLLFFVIASKTVGISVNEDRFTASAFFAHIALLTAWGVTDQMTWNFPAWSISAEFTAYLLFPVLVLIPFKRSARKALCLLALCWLVFGSWFHLATRTIDFGVARIIPEFLGGMLLYSAMSTTKSAPYAEAQFLVASVLIILGLIFGVSEVWFPLAFGWIIAVAPSLQGPLGRILSHRILVNLGEESYSLYMIHIFIFTIIYGALRTKHLSVLASAPHVCDLLAIAAAIFAARLSHRMIEIPAQNWIRDRLSTKTSASRLAAQKALG</sequence>
<keyword evidence="4" id="KW-1185">Reference proteome</keyword>
<dbReference type="RefSeq" id="WP_088518717.1">
    <property type="nucleotide sequence ID" value="NZ_FYDG01000001.1"/>
</dbReference>
<keyword evidence="3" id="KW-0378">Hydrolase</keyword>